<dbReference type="Pfam" id="PF01165">
    <property type="entry name" value="Ribosomal_S21"/>
    <property type="match status" value="1"/>
</dbReference>
<dbReference type="AlphaFoldDB" id="A0A135TVP0"/>
<reference evidence="5 6" key="1">
    <citation type="submission" date="2014-02" db="EMBL/GenBank/DDBJ databases">
        <title>The genome sequence of Colletotrichum simmondsii CBS122122.</title>
        <authorList>
            <person name="Baroncelli R."/>
            <person name="Thon M.R."/>
        </authorList>
    </citation>
    <scope>NUCLEOTIDE SEQUENCE [LARGE SCALE GENOMIC DNA]</scope>
    <source>
        <strain evidence="5 6">CBS122122</strain>
    </source>
</reference>
<keyword evidence="6" id="KW-1185">Reference proteome</keyword>
<dbReference type="PANTHER" id="PTHR41237">
    <property type="entry name" value="37S RIBOSOMAL PROTEIN MRP21, MITOCHONDRIAL"/>
    <property type="match status" value="1"/>
</dbReference>
<comment type="caution">
    <text evidence="5">The sequence shown here is derived from an EMBL/GenBank/DDBJ whole genome shotgun (WGS) entry which is preliminary data.</text>
</comment>
<proteinExistence type="inferred from homology"/>
<evidence type="ECO:0000256" key="2">
    <source>
        <dbReference type="ARBA" id="ARBA00022980"/>
    </source>
</evidence>
<organism evidence="5 6">
    <name type="scientific">Colletotrichum simmondsii</name>
    <dbReference type="NCBI Taxonomy" id="703756"/>
    <lineage>
        <taxon>Eukaryota</taxon>
        <taxon>Fungi</taxon>
        <taxon>Dikarya</taxon>
        <taxon>Ascomycota</taxon>
        <taxon>Pezizomycotina</taxon>
        <taxon>Sordariomycetes</taxon>
        <taxon>Hypocreomycetidae</taxon>
        <taxon>Glomerellales</taxon>
        <taxon>Glomerellaceae</taxon>
        <taxon>Colletotrichum</taxon>
        <taxon>Colletotrichum acutatum species complex</taxon>
    </lineage>
</organism>
<sequence length="272" mass="30787">MVGPLGISEIPFTEQASNRLNSRLVRSGLWKEILYGQSPKLRQIDPLCIVLAWPRRHSIAMASEIGLLSKRLLTTCTIRNSSLHASQAFRQPLWAHPRAFATSSILSAPPRSGPRSNLEGLFSKPSPTNYAQPPPPPPAADAAAASQEKSDSPYAYDATSDTFDISKIIAMESDEFLKKHYPTSKQEPDLRTRPQTGRTVHLTSKTDLAKALKLLDFNCRKNKIKRQFQLQKFHERPGKKRKRQKSERWRARFKEGFKATVARVMELKNQGW</sequence>
<dbReference type="GO" id="GO:0070124">
    <property type="term" value="P:mitochondrial translational initiation"/>
    <property type="evidence" value="ECO:0007669"/>
    <property type="project" value="TreeGrafter"/>
</dbReference>
<dbReference type="OrthoDB" id="2501249at2759"/>
<dbReference type="GO" id="GO:0005763">
    <property type="term" value="C:mitochondrial small ribosomal subunit"/>
    <property type="evidence" value="ECO:0007669"/>
    <property type="project" value="TreeGrafter"/>
</dbReference>
<feature type="region of interest" description="Disordered" evidence="4">
    <location>
        <begin position="105"/>
        <end position="157"/>
    </location>
</feature>
<evidence type="ECO:0000256" key="4">
    <source>
        <dbReference type="SAM" id="MobiDB-lite"/>
    </source>
</evidence>
<dbReference type="GO" id="GO:0003735">
    <property type="term" value="F:structural constituent of ribosome"/>
    <property type="evidence" value="ECO:0007669"/>
    <property type="project" value="InterPro"/>
</dbReference>
<gene>
    <name evidence="5" type="ORF">CSIM01_12260</name>
</gene>
<dbReference type="PANTHER" id="PTHR41237:SF1">
    <property type="entry name" value="SMALL RIBOSOMAL SUBUNIT PROTEIN BS21M"/>
    <property type="match status" value="1"/>
</dbReference>
<name>A0A135TVP0_9PEZI</name>
<keyword evidence="2" id="KW-0689">Ribosomal protein</keyword>
<evidence type="ECO:0000256" key="3">
    <source>
        <dbReference type="ARBA" id="ARBA00023274"/>
    </source>
</evidence>
<protein>
    <recommendedName>
        <fullName evidence="7">Ribosomal protein S21</fullName>
    </recommendedName>
</protein>
<accession>A0A135TVP0</accession>
<evidence type="ECO:0000313" key="5">
    <source>
        <dbReference type="EMBL" id="KXH52250.1"/>
    </source>
</evidence>
<dbReference type="InterPro" id="IPR001911">
    <property type="entry name" value="Ribosomal_bS21"/>
</dbReference>
<comment type="similarity">
    <text evidence="1">Belongs to the bacterial ribosomal protein bS21 family.</text>
</comment>
<evidence type="ECO:0000313" key="6">
    <source>
        <dbReference type="Proteomes" id="UP000070328"/>
    </source>
</evidence>
<evidence type="ECO:0008006" key="7">
    <source>
        <dbReference type="Google" id="ProtNLM"/>
    </source>
</evidence>
<dbReference type="InterPro" id="IPR052837">
    <property type="entry name" value="Mitoribosomal_bS21"/>
</dbReference>
<dbReference type="Proteomes" id="UP000070328">
    <property type="component" value="Unassembled WGS sequence"/>
</dbReference>
<dbReference type="EMBL" id="JFBX01000047">
    <property type="protein sequence ID" value="KXH52250.1"/>
    <property type="molecule type" value="Genomic_DNA"/>
</dbReference>
<keyword evidence="3" id="KW-0687">Ribonucleoprotein</keyword>
<evidence type="ECO:0000256" key="1">
    <source>
        <dbReference type="ARBA" id="ARBA00006640"/>
    </source>
</evidence>